<keyword evidence="1" id="KW-0472">Membrane</keyword>
<dbReference type="AlphaFoldDB" id="A0AAN5CXX1"/>
<keyword evidence="3" id="KW-1185">Reference proteome</keyword>
<feature type="transmembrane region" description="Helical" evidence="1">
    <location>
        <begin position="72"/>
        <end position="94"/>
    </location>
</feature>
<name>A0AAN5CXX1_9BILA</name>
<keyword evidence="1" id="KW-0812">Transmembrane</keyword>
<gene>
    <name evidence="2" type="ORF">PMAYCL1PPCAC_22946</name>
</gene>
<reference evidence="3" key="1">
    <citation type="submission" date="2022-10" db="EMBL/GenBank/DDBJ databases">
        <title>Genome assembly of Pristionchus species.</title>
        <authorList>
            <person name="Yoshida K."/>
            <person name="Sommer R.J."/>
        </authorList>
    </citation>
    <scope>NUCLEOTIDE SEQUENCE [LARGE SCALE GENOMIC DNA]</scope>
    <source>
        <strain evidence="3">RS5460</strain>
    </source>
</reference>
<feature type="transmembrane region" description="Helical" evidence="1">
    <location>
        <begin position="100"/>
        <end position="120"/>
    </location>
</feature>
<feature type="non-terminal residue" evidence="2">
    <location>
        <position position="1"/>
    </location>
</feature>
<dbReference type="Proteomes" id="UP001328107">
    <property type="component" value="Unassembled WGS sequence"/>
</dbReference>
<evidence type="ECO:0000256" key="1">
    <source>
        <dbReference type="SAM" id="Phobius"/>
    </source>
</evidence>
<sequence>LFQTSLRFDKLPDNIDNGPEIPTEVVVLPTATETTADSQPPTDVKGRRKRIPFNPNDPEYHTCFCGAHLTSLLRVLIVIYLIVTVIHLLILTLFGSLFLLPNLIVVFGLLISCLGVYGIWRDNNFSTISLYSTPSCPF</sequence>
<keyword evidence="1" id="KW-1133">Transmembrane helix</keyword>
<accession>A0AAN5CXX1</accession>
<evidence type="ECO:0000313" key="2">
    <source>
        <dbReference type="EMBL" id="GMR52751.1"/>
    </source>
</evidence>
<dbReference type="EMBL" id="BTRK01000005">
    <property type="protein sequence ID" value="GMR52751.1"/>
    <property type="molecule type" value="Genomic_DNA"/>
</dbReference>
<evidence type="ECO:0000313" key="3">
    <source>
        <dbReference type="Proteomes" id="UP001328107"/>
    </source>
</evidence>
<comment type="caution">
    <text evidence="2">The sequence shown here is derived from an EMBL/GenBank/DDBJ whole genome shotgun (WGS) entry which is preliminary data.</text>
</comment>
<organism evidence="2 3">
    <name type="scientific">Pristionchus mayeri</name>
    <dbReference type="NCBI Taxonomy" id="1317129"/>
    <lineage>
        <taxon>Eukaryota</taxon>
        <taxon>Metazoa</taxon>
        <taxon>Ecdysozoa</taxon>
        <taxon>Nematoda</taxon>
        <taxon>Chromadorea</taxon>
        <taxon>Rhabditida</taxon>
        <taxon>Rhabditina</taxon>
        <taxon>Diplogasteromorpha</taxon>
        <taxon>Diplogasteroidea</taxon>
        <taxon>Neodiplogasteridae</taxon>
        <taxon>Pristionchus</taxon>
    </lineage>
</organism>
<proteinExistence type="predicted"/>
<protein>
    <submittedName>
        <fullName evidence="2">Uncharacterized protein</fullName>
    </submittedName>
</protein>